<sequence length="248" mass="25748">MATLETSHATVQSTTSELAAWPEGNENPSSVTARSNGSGRSRATRTLMPVTSSAPPPPETTASSTGRHERSRTATAIATAVSSSVSPALPPMSVSAMTSEFAQPVRCEATHSTIGRSNRVRSSFSRTPSRIARKTLINATATVAPATSTITLCAVRLGTGSTPTSRRVAGRLAITTPNATATVTTASATLTTALQLIAPPRHPSDDWASPGVSRSDVPQPGIRSRRGTIGSSWPTTIEARSRGRCSSR</sequence>
<feature type="region of interest" description="Disordered" evidence="1">
    <location>
        <begin position="1"/>
        <end position="73"/>
    </location>
</feature>
<dbReference type="EMBL" id="BAAAGX010000025">
    <property type="protein sequence ID" value="GAA0265861.1"/>
    <property type="molecule type" value="Genomic_DNA"/>
</dbReference>
<name>A0ABN0UYL7_9ACTN</name>
<comment type="caution">
    <text evidence="2">The sequence shown here is derived from an EMBL/GenBank/DDBJ whole genome shotgun (WGS) entry which is preliminary data.</text>
</comment>
<protein>
    <submittedName>
        <fullName evidence="2">Uncharacterized protein</fullName>
    </submittedName>
</protein>
<proteinExistence type="predicted"/>
<accession>A0ABN0UYL7</accession>
<feature type="region of interest" description="Disordered" evidence="1">
    <location>
        <begin position="201"/>
        <end position="248"/>
    </location>
</feature>
<evidence type="ECO:0000313" key="3">
    <source>
        <dbReference type="Proteomes" id="UP001500967"/>
    </source>
</evidence>
<dbReference type="Proteomes" id="UP001500967">
    <property type="component" value="Unassembled WGS sequence"/>
</dbReference>
<organism evidence="2 3">
    <name type="scientific">Cryptosporangium japonicum</name>
    <dbReference type="NCBI Taxonomy" id="80872"/>
    <lineage>
        <taxon>Bacteria</taxon>
        <taxon>Bacillati</taxon>
        <taxon>Actinomycetota</taxon>
        <taxon>Actinomycetes</taxon>
        <taxon>Cryptosporangiales</taxon>
        <taxon>Cryptosporangiaceae</taxon>
        <taxon>Cryptosporangium</taxon>
    </lineage>
</organism>
<reference evidence="2 3" key="1">
    <citation type="journal article" date="2019" name="Int. J. Syst. Evol. Microbiol.">
        <title>The Global Catalogue of Microorganisms (GCM) 10K type strain sequencing project: providing services to taxonomists for standard genome sequencing and annotation.</title>
        <authorList>
            <consortium name="The Broad Institute Genomics Platform"/>
            <consortium name="The Broad Institute Genome Sequencing Center for Infectious Disease"/>
            <person name="Wu L."/>
            <person name="Ma J."/>
        </authorList>
    </citation>
    <scope>NUCLEOTIDE SEQUENCE [LARGE SCALE GENOMIC DNA]</scope>
    <source>
        <strain evidence="2 3">JCM 10425</strain>
    </source>
</reference>
<evidence type="ECO:0000256" key="1">
    <source>
        <dbReference type="SAM" id="MobiDB-lite"/>
    </source>
</evidence>
<feature type="compositionally biased region" description="Polar residues" evidence="1">
    <location>
        <begin position="1"/>
        <end position="17"/>
    </location>
</feature>
<keyword evidence="3" id="KW-1185">Reference proteome</keyword>
<evidence type="ECO:0000313" key="2">
    <source>
        <dbReference type="EMBL" id="GAA0265861.1"/>
    </source>
</evidence>
<feature type="compositionally biased region" description="Polar residues" evidence="1">
    <location>
        <begin position="26"/>
        <end position="41"/>
    </location>
</feature>
<gene>
    <name evidence="2" type="ORF">GCM10009539_60650</name>
</gene>